<dbReference type="PATRIC" id="fig|68170.10.peg.1634"/>
<evidence type="ECO:0000259" key="1">
    <source>
        <dbReference type="Pfam" id="PF13472"/>
    </source>
</evidence>
<gene>
    <name evidence="2" type="ORF">UK23_42640</name>
</gene>
<dbReference type="InterPro" id="IPR036514">
    <property type="entry name" value="SGNH_hydro_sf"/>
</dbReference>
<organism evidence="2 3">
    <name type="scientific">Lentzea aerocolonigenes</name>
    <name type="common">Lechevalieria aerocolonigenes</name>
    <name type="synonym">Saccharothrix aerocolonigenes</name>
    <dbReference type="NCBI Taxonomy" id="68170"/>
    <lineage>
        <taxon>Bacteria</taxon>
        <taxon>Bacillati</taxon>
        <taxon>Actinomycetota</taxon>
        <taxon>Actinomycetes</taxon>
        <taxon>Pseudonocardiales</taxon>
        <taxon>Pseudonocardiaceae</taxon>
        <taxon>Lentzea</taxon>
    </lineage>
</organism>
<dbReference type="GO" id="GO:0004622">
    <property type="term" value="F:phosphatidylcholine lysophospholipase activity"/>
    <property type="evidence" value="ECO:0007669"/>
    <property type="project" value="TreeGrafter"/>
</dbReference>
<sequence>MRLRLLGDSIAAGVGSTSREDTLGPLLAARLRAAGHHVDLQVHAVPGARSADLKAQVRAAIAGGVDLAVIVIGANDLTRFVPAHVGAQQLHDAVADLRGAGAAVVVSTAPDLSVVAHVPPALRDVVSAVSRDYAKAQLQAVIRAGGVVAHVERAVTSKFAADPSLFAADRFHPSSAGYRVIAEALAPAVEAVLQA</sequence>
<dbReference type="OrthoDB" id="9804395at2"/>
<feature type="domain" description="SGNH hydrolase-type esterase" evidence="1">
    <location>
        <begin position="5"/>
        <end position="180"/>
    </location>
</feature>
<dbReference type="CDD" id="cd01836">
    <property type="entry name" value="FeeA_FeeB_like"/>
    <property type="match status" value="1"/>
</dbReference>
<dbReference type="Proteomes" id="UP000033393">
    <property type="component" value="Unassembled WGS sequence"/>
</dbReference>
<dbReference type="EMBL" id="JYJG01000438">
    <property type="protein sequence ID" value="KJK35712.1"/>
    <property type="molecule type" value="Genomic_DNA"/>
</dbReference>
<proteinExistence type="predicted"/>
<evidence type="ECO:0000313" key="3">
    <source>
        <dbReference type="Proteomes" id="UP000033393"/>
    </source>
</evidence>
<keyword evidence="3" id="KW-1185">Reference proteome</keyword>
<reference evidence="2 3" key="1">
    <citation type="submission" date="2015-02" db="EMBL/GenBank/DDBJ databases">
        <authorList>
            <person name="Ju K.-S."/>
            <person name="Doroghazi J.R."/>
            <person name="Metcalf W."/>
        </authorList>
    </citation>
    <scope>NUCLEOTIDE SEQUENCE [LARGE SCALE GENOMIC DNA]</scope>
    <source>
        <strain evidence="2 3">NRRL B-16140</strain>
    </source>
</reference>
<dbReference type="InterPro" id="IPR013830">
    <property type="entry name" value="SGNH_hydro"/>
</dbReference>
<dbReference type="RefSeq" id="WP_045317522.1">
    <property type="nucleotide sequence ID" value="NZ_JYJG01000438.1"/>
</dbReference>
<dbReference type="Pfam" id="PF13472">
    <property type="entry name" value="Lipase_GDSL_2"/>
    <property type="match status" value="1"/>
</dbReference>
<protein>
    <recommendedName>
        <fullName evidence="1">SGNH hydrolase-type esterase domain-containing protein</fullName>
    </recommendedName>
</protein>
<dbReference type="AlphaFoldDB" id="A0A0F0GHF5"/>
<dbReference type="PANTHER" id="PTHR30383:SF5">
    <property type="entry name" value="SGNH HYDROLASE-TYPE ESTERASE DOMAIN-CONTAINING PROTEIN"/>
    <property type="match status" value="1"/>
</dbReference>
<accession>A0A0F0GHF5</accession>
<dbReference type="InterPro" id="IPR051532">
    <property type="entry name" value="Ester_Hydrolysis_Enzymes"/>
</dbReference>
<evidence type="ECO:0000313" key="2">
    <source>
        <dbReference type="EMBL" id="KJK35712.1"/>
    </source>
</evidence>
<dbReference type="Gene3D" id="3.40.50.1110">
    <property type="entry name" value="SGNH hydrolase"/>
    <property type="match status" value="1"/>
</dbReference>
<dbReference type="SUPFAM" id="SSF52266">
    <property type="entry name" value="SGNH hydrolase"/>
    <property type="match status" value="1"/>
</dbReference>
<dbReference type="PANTHER" id="PTHR30383">
    <property type="entry name" value="THIOESTERASE 1/PROTEASE 1/LYSOPHOSPHOLIPASE L1"/>
    <property type="match status" value="1"/>
</dbReference>
<name>A0A0F0GHF5_LENAE</name>
<dbReference type="STRING" id="68170.GCA_000974445_06562"/>
<comment type="caution">
    <text evidence="2">The sequence shown here is derived from an EMBL/GenBank/DDBJ whole genome shotgun (WGS) entry which is preliminary data.</text>
</comment>